<organism evidence="1 2">
    <name type="scientific">Denitrobaculum tricleocarpae</name>
    <dbReference type="NCBI Taxonomy" id="2591009"/>
    <lineage>
        <taxon>Bacteria</taxon>
        <taxon>Pseudomonadati</taxon>
        <taxon>Pseudomonadota</taxon>
        <taxon>Alphaproteobacteria</taxon>
        <taxon>Rhodospirillales</taxon>
        <taxon>Rhodospirillaceae</taxon>
        <taxon>Denitrobaculum</taxon>
    </lineage>
</organism>
<evidence type="ECO:0000313" key="2">
    <source>
        <dbReference type="Proteomes" id="UP000315252"/>
    </source>
</evidence>
<dbReference type="Proteomes" id="UP000315252">
    <property type="component" value="Unassembled WGS sequence"/>
</dbReference>
<evidence type="ECO:0000313" key="1">
    <source>
        <dbReference type="EMBL" id="TQV77924.1"/>
    </source>
</evidence>
<dbReference type="InterPro" id="IPR036390">
    <property type="entry name" value="WH_DNA-bd_sf"/>
</dbReference>
<dbReference type="Pfam" id="PF00480">
    <property type="entry name" value="ROK"/>
    <property type="match status" value="1"/>
</dbReference>
<proteinExistence type="predicted"/>
<dbReference type="AlphaFoldDB" id="A0A545TL24"/>
<name>A0A545TL24_9PROT</name>
<reference evidence="1 2" key="1">
    <citation type="submission" date="2019-06" db="EMBL/GenBank/DDBJ databases">
        <title>Whole genome sequence for Rhodospirillaceae sp. R148.</title>
        <authorList>
            <person name="Wang G."/>
        </authorList>
    </citation>
    <scope>NUCLEOTIDE SEQUENCE [LARGE SCALE GENOMIC DNA]</scope>
    <source>
        <strain evidence="1 2">R148</strain>
    </source>
</reference>
<dbReference type="InterPro" id="IPR043129">
    <property type="entry name" value="ATPase_NBD"/>
</dbReference>
<dbReference type="PANTHER" id="PTHR18964:SF173">
    <property type="entry name" value="GLUCOKINASE"/>
    <property type="match status" value="1"/>
</dbReference>
<dbReference type="SUPFAM" id="SSF53067">
    <property type="entry name" value="Actin-like ATPase domain"/>
    <property type="match status" value="1"/>
</dbReference>
<dbReference type="EMBL" id="VHSH01000007">
    <property type="protein sequence ID" value="TQV77924.1"/>
    <property type="molecule type" value="Genomic_DNA"/>
</dbReference>
<dbReference type="RefSeq" id="WP_142898267.1">
    <property type="nucleotide sequence ID" value="NZ_ML660058.1"/>
</dbReference>
<dbReference type="Gene3D" id="1.10.10.10">
    <property type="entry name" value="Winged helix-like DNA-binding domain superfamily/Winged helix DNA-binding domain"/>
    <property type="match status" value="1"/>
</dbReference>
<accession>A0A545TL24</accession>
<dbReference type="OrthoDB" id="9810372at2"/>
<keyword evidence="2" id="KW-1185">Reference proteome</keyword>
<dbReference type="PANTHER" id="PTHR18964">
    <property type="entry name" value="ROK (REPRESSOR, ORF, KINASE) FAMILY"/>
    <property type="match status" value="1"/>
</dbReference>
<dbReference type="SUPFAM" id="SSF46785">
    <property type="entry name" value="Winged helix' DNA-binding domain"/>
    <property type="match status" value="1"/>
</dbReference>
<dbReference type="InterPro" id="IPR000600">
    <property type="entry name" value="ROK"/>
</dbReference>
<comment type="caution">
    <text evidence="1">The sequence shown here is derived from an EMBL/GenBank/DDBJ whole genome shotgun (WGS) entry which is preliminary data.</text>
</comment>
<dbReference type="Gene3D" id="3.30.420.40">
    <property type="match status" value="2"/>
</dbReference>
<protein>
    <submittedName>
        <fullName evidence="1">ROK family protein</fullName>
    </submittedName>
</protein>
<gene>
    <name evidence="1" type="ORF">FKG95_20520</name>
</gene>
<sequence>MILRALRRGGAQSRTALGRVTGLSPAAVSGITSAMLEEGLLVQADAQIEAAKGRGRPQVKLSLNPLHGSVVAVMIAVNRIRLKLIDYAGEERAESQVDVAALELQRGDFIRTIGDAVFTLLEESPLPAGPLSRIEISVQGITDGAGAKILWSPVLRAREIDLGRRFSRRFGVPVSVMNDCAAMTEALQWIDPPRYRERFAAVLIGYGVGMGLFIDGAPFVGLRDSAVEFGHMNHVPEGALCRCGRRGCVEAYAADYAIWRRARGLDAAKLVAPPPAEEMARIEELARAGDERARAAYREAGCAIGFGLGRLFALIGPVPVAFTGSGTRAIDLLEEGLRDGFEQSLVEDLRGELVFETLGDEATLVFKGLAMAALNRLDTEDVAALQVST</sequence>
<dbReference type="InterPro" id="IPR036388">
    <property type="entry name" value="WH-like_DNA-bd_sf"/>
</dbReference>